<dbReference type="KEGG" id="sgn:SGRA_1777"/>
<dbReference type="STRING" id="984262.SGRA_1777"/>
<keyword evidence="2" id="KW-1133">Transmembrane helix</keyword>
<proteinExistence type="predicted"/>
<dbReference type="eggNOG" id="COG0438">
    <property type="taxonomic scope" value="Bacteria"/>
</dbReference>
<keyword evidence="1" id="KW-0808">Transferase</keyword>
<dbReference type="Gene3D" id="3.40.50.2000">
    <property type="entry name" value="Glycogen Phosphorylase B"/>
    <property type="match status" value="2"/>
</dbReference>
<evidence type="ECO:0000256" key="2">
    <source>
        <dbReference type="SAM" id="Phobius"/>
    </source>
</evidence>
<evidence type="ECO:0000259" key="4">
    <source>
        <dbReference type="Pfam" id="PF13439"/>
    </source>
</evidence>
<evidence type="ECO:0000313" key="6">
    <source>
        <dbReference type="Proteomes" id="UP000007519"/>
    </source>
</evidence>
<dbReference type="GO" id="GO:0009103">
    <property type="term" value="P:lipopolysaccharide biosynthetic process"/>
    <property type="evidence" value="ECO:0007669"/>
    <property type="project" value="TreeGrafter"/>
</dbReference>
<keyword evidence="6" id="KW-1185">Reference proteome</keyword>
<dbReference type="Proteomes" id="UP000007519">
    <property type="component" value="Chromosome"/>
</dbReference>
<dbReference type="GO" id="GO:0016757">
    <property type="term" value="F:glycosyltransferase activity"/>
    <property type="evidence" value="ECO:0007669"/>
    <property type="project" value="InterPro"/>
</dbReference>
<dbReference type="InterPro" id="IPR001296">
    <property type="entry name" value="Glyco_trans_1"/>
</dbReference>
<feature type="domain" description="Glycosyl transferase family 1" evidence="3">
    <location>
        <begin position="249"/>
        <end position="407"/>
    </location>
</feature>
<dbReference type="CDD" id="cd03809">
    <property type="entry name" value="GT4_MtfB-like"/>
    <property type="match status" value="1"/>
</dbReference>
<sequence>MNYRAGRAVSQLAGLLGPAALSALWSGLRPLLPIPQPRRCAPLRRLRRLFLVQNLFLMSIAVNARFLLANKLEGIGWYSYEILKRWVEQHPEEEFVFFFDRPYDPQFVFGPNVRPVVLGPPARHPILFYLWFEWSLPAAFKKYGCDRFFSPDGFLSLRAKIPTLLVIHDIAWKHFPDLVPWAHRKHYEYFMPKFIAAAQKIATVSDYSKQDILAQFPAAQGKTFYSYNGCHQSYQPLSEAEQEVVRQQYAEGQDYFLYLGSIHPRKNMLRLLQAFEDFKAKTNSPILLLVAGRLAWQNDELKSYLDQMQYRSSVRLLGYLPQEELPKVLGAAYALLYVSLFEGFGLPLLEAAAAGVPSLGANTSSMPEVVGAAGLLADPYSLAEISAQMQRLVQDQALYQKLKAATAQQASRFSWQQAAEELWTELMALKA</sequence>
<name>H6KZC2_SAPGL</name>
<feature type="domain" description="Glycosyltransferase subfamily 4-like N-terminal" evidence="4">
    <location>
        <begin position="74"/>
        <end position="229"/>
    </location>
</feature>
<organism evidence="5 6">
    <name type="scientific">Saprospira grandis (strain Lewin)</name>
    <dbReference type="NCBI Taxonomy" id="984262"/>
    <lineage>
        <taxon>Bacteria</taxon>
        <taxon>Pseudomonadati</taxon>
        <taxon>Bacteroidota</taxon>
        <taxon>Saprospiria</taxon>
        <taxon>Saprospirales</taxon>
        <taxon>Saprospiraceae</taxon>
        <taxon>Saprospira</taxon>
    </lineage>
</organism>
<keyword evidence="2" id="KW-0812">Transmembrane</keyword>
<reference evidence="5 6" key="1">
    <citation type="journal article" date="2012" name="Stand. Genomic Sci.">
        <title>Complete genome sequencing and analysis of Saprospira grandis str. Lewin, a predatory marine bacterium.</title>
        <authorList>
            <person name="Saw J.H."/>
            <person name="Yuryev A."/>
            <person name="Kanbe M."/>
            <person name="Hou S."/>
            <person name="Young A.G."/>
            <person name="Aizawa S."/>
            <person name="Alam M."/>
        </authorList>
    </citation>
    <scope>NUCLEOTIDE SEQUENCE [LARGE SCALE GENOMIC DNA]</scope>
    <source>
        <strain evidence="5 6">Lewin</strain>
    </source>
</reference>
<keyword evidence="2" id="KW-0472">Membrane</keyword>
<evidence type="ECO:0000313" key="5">
    <source>
        <dbReference type="EMBL" id="AFC24512.1"/>
    </source>
</evidence>
<dbReference type="AlphaFoldDB" id="H6KZC2"/>
<protein>
    <submittedName>
        <fullName evidence="5">A-glycosyltransferase</fullName>
    </submittedName>
</protein>
<feature type="transmembrane region" description="Helical" evidence="2">
    <location>
        <begin position="49"/>
        <end position="68"/>
    </location>
</feature>
<dbReference type="HOGENOM" id="CLU_009583_27_0_10"/>
<dbReference type="InterPro" id="IPR028098">
    <property type="entry name" value="Glyco_trans_4-like_N"/>
</dbReference>
<dbReference type="SUPFAM" id="SSF53756">
    <property type="entry name" value="UDP-Glycosyltransferase/glycogen phosphorylase"/>
    <property type="match status" value="1"/>
</dbReference>
<dbReference type="Pfam" id="PF00534">
    <property type="entry name" value="Glycos_transf_1"/>
    <property type="match status" value="1"/>
</dbReference>
<dbReference type="PANTHER" id="PTHR46401">
    <property type="entry name" value="GLYCOSYLTRANSFERASE WBBK-RELATED"/>
    <property type="match status" value="1"/>
</dbReference>
<gene>
    <name evidence="5" type="ordered locus">SGRA_1777</name>
</gene>
<evidence type="ECO:0000259" key="3">
    <source>
        <dbReference type="Pfam" id="PF00534"/>
    </source>
</evidence>
<evidence type="ECO:0000256" key="1">
    <source>
        <dbReference type="ARBA" id="ARBA00022679"/>
    </source>
</evidence>
<dbReference type="EMBL" id="CP002831">
    <property type="protein sequence ID" value="AFC24512.1"/>
    <property type="molecule type" value="Genomic_DNA"/>
</dbReference>
<dbReference type="Pfam" id="PF13439">
    <property type="entry name" value="Glyco_transf_4"/>
    <property type="match status" value="1"/>
</dbReference>
<accession>H6KZC2</accession>
<dbReference type="PANTHER" id="PTHR46401:SF2">
    <property type="entry name" value="GLYCOSYLTRANSFERASE WBBK-RELATED"/>
    <property type="match status" value="1"/>
</dbReference>